<evidence type="ECO:0000313" key="10">
    <source>
        <dbReference type="Proteomes" id="UP001187343"/>
    </source>
</evidence>
<reference evidence="9" key="1">
    <citation type="submission" date="2023-08" db="EMBL/GenBank/DDBJ databases">
        <title>Chromosome-level Genome Assembly of mud carp (Cirrhinus molitorella).</title>
        <authorList>
            <person name="Liu H."/>
        </authorList>
    </citation>
    <scope>NUCLEOTIDE SEQUENCE</scope>
    <source>
        <strain evidence="9">Prfri</strain>
        <tissue evidence="9">Muscle</tissue>
    </source>
</reference>
<dbReference type="InterPro" id="IPR018490">
    <property type="entry name" value="cNMP-bd_dom_sf"/>
</dbReference>
<dbReference type="GO" id="GO:0017071">
    <property type="term" value="C:intracellular cyclic nucleotide activated cation channel complex"/>
    <property type="evidence" value="ECO:0007669"/>
    <property type="project" value="TreeGrafter"/>
</dbReference>
<evidence type="ECO:0000256" key="2">
    <source>
        <dbReference type="ARBA" id="ARBA00022448"/>
    </source>
</evidence>
<protein>
    <submittedName>
        <fullName evidence="9">Uncharacterized protein</fullName>
    </submittedName>
</protein>
<organism evidence="9 10">
    <name type="scientific">Cirrhinus molitorella</name>
    <name type="common">mud carp</name>
    <dbReference type="NCBI Taxonomy" id="172907"/>
    <lineage>
        <taxon>Eukaryota</taxon>
        <taxon>Metazoa</taxon>
        <taxon>Chordata</taxon>
        <taxon>Craniata</taxon>
        <taxon>Vertebrata</taxon>
        <taxon>Euteleostomi</taxon>
        <taxon>Actinopterygii</taxon>
        <taxon>Neopterygii</taxon>
        <taxon>Teleostei</taxon>
        <taxon>Ostariophysi</taxon>
        <taxon>Cypriniformes</taxon>
        <taxon>Cyprinidae</taxon>
        <taxon>Labeoninae</taxon>
        <taxon>Labeonini</taxon>
        <taxon>Cirrhinus</taxon>
    </lineage>
</organism>
<keyword evidence="2" id="KW-0813">Transport</keyword>
<dbReference type="GO" id="GO:0005223">
    <property type="term" value="F:intracellularly cGMP-activated cation channel activity"/>
    <property type="evidence" value="ECO:0007669"/>
    <property type="project" value="TreeGrafter"/>
</dbReference>
<evidence type="ECO:0000256" key="8">
    <source>
        <dbReference type="ARBA" id="ARBA00023303"/>
    </source>
</evidence>
<evidence type="ECO:0000256" key="4">
    <source>
        <dbReference type="ARBA" id="ARBA00022989"/>
    </source>
</evidence>
<evidence type="ECO:0000256" key="1">
    <source>
        <dbReference type="ARBA" id="ARBA00004141"/>
    </source>
</evidence>
<sequence length="168" mass="19124">MPSKTTLQFRKVSRELEARVIKWFDYLWTNKKAIDEQDVLKNLPNKLWAELNVHLDTMKKFHIFQDGEAGRLVELVLKLRPQLFSPRDYILSHFTCELASASCSGSHLSSSPDPLSLFTSLSYAPTNSPEWSGIDTTTSGQLHLDPDLASLIWLTLTPHNHLPDLLTH</sequence>
<evidence type="ECO:0000256" key="7">
    <source>
        <dbReference type="ARBA" id="ARBA00023286"/>
    </source>
</evidence>
<comment type="subcellular location">
    <subcellularLocation>
        <location evidence="1">Membrane</location>
        <topology evidence="1">Multi-pass membrane protein</topology>
    </subcellularLocation>
</comment>
<keyword evidence="8" id="KW-0407">Ion channel</keyword>
<keyword evidence="10" id="KW-1185">Reference proteome</keyword>
<proteinExistence type="predicted"/>
<dbReference type="GO" id="GO:0030553">
    <property type="term" value="F:cGMP binding"/>
    <property type="evidence" value="ECO:0007669"/>
    <property type="project" value="TreeGrafter"/>
</dbReference>
<dbReference type="GO" id="GO:0044877">
    <property type="term" value="F:protein-containing complex binding"/>
    <property type="evidence" value="ECO:0007669"/>
    <property type="project" value="TreeGrafter"/>
</dbReference>
<dbReference type="InterPro" id="IPR050866">
    <property type="entry name" value="CNG_cation_channel"/>
</dbReference>
<keyword evidence="4" id="KW-1133">Transmembrane helix</keyword>
<keyword evidence="3" id="KW-0812">Transmembrane</keyword>
<name>A0AA88PMT7_9TELE</name>
<dbReference type="GO" id="GO:0005222">
    <property type="term" value="F:intracellularly cAMP-activated cation channel activity"/>
    <property type="evidence" value="ECO:0007669"/>
    <property type="project" value="TreeGrafter"/>
</dbReference>
<dbReference type="AlphaFoldDB" id="A0AA88PMT7"/>
<accession>A0AA88PMT7</accession>
<keyword evidence="5" id="KW-0406">Ion transport</keyword>
<evidence type="ECO:0000313" key="9">
    <source>
        <dbReference type="EMBL" id="KAK2890586.1"/>
    </source>
</evidence>
<comment type="caution">
    <text evidence="9">The sequence shown here is derived from an EMBL/GenBank/DDBJ whole genome shotgun (WGS) entry which is preliminary data.</text>
</comment>
<dbReference type="FunFam" id="1.10.287.630:FF:000001">
    <property type="entry name" value="Cyclic nucleotide-gated channel alpha 3"/>
    <property type="match status" value="1"/>
</dbReference>
<dbReference type="PANTHER" id="PTHR45638">
    <property type="entry name" value="CYCLIC NUCLEOTIDE-GATED CATION CHANNEL SUBUNIT A"/>
    <property type="match status" value="1"/>
</dbReference>
<gene>
    <name evidence="9" type="ORF">Q8A67_013229</name>
</gene>
<dbReference type="Proteomes" id="UP001187343">
    <property type="component" value="Unassembled WGS sequence"/>
</dbReference>
<dbReference type="PANTHER" id="PTHR45638:SF3">
    <property type="entry name" value="CYCLIC NUCLEOTIDE-GATED OLFACTORY CHANNEL"/>
    <property type="match status" value="1"/>
</dbReference>
<keyword evidence="7" id="KW-1071">Ligand-gated ion channel</keyword>
<dbReference type="SUPFAM" id="SSF51206">
    <property type="entry name" value="cAMP-binding domain-like"/>
    <property type="match status" value="1"/>
</dbReference>
<dbReference type="EMBL" id="JAUYZG010000013">
    <property type="protein sequence ID" value="KAK2890586.1"/>
    <property type="molecule type" value="Genomic_DNA"/>
</dbReference>
<dbReference type="GO" id="GO:0005886">
    <property type="term" value="C:plasma membrane"/>
    <property type="evidence" value="ECO:0007669"/>
    <property type="project" value="TreeGrafter"/>
</dbReference>
<evidence type="ECO:0000256" key="6">
    <source>
        <dbReference type="ARBA" id="ARBA00023136"/>
    </source>
</evidence>
<evidence type="ECO:0000256" key="5">
    <source>
        <dbReference type="ARBA" id="ARBA00023065"/>
    </source>
</evidence>
<dbReference type="Gene3D" id="1.10.287.630">
    <property type="entry name" value="Helix hairpin bin"/>
    <property type="match status" value="1"/>
</dbReference>
<evidence type="ECO:0000256" key="3">
    <source>
        <dbReference type="ARBA" id="ARBA00022692"/>
    </source>
</evidence>
<keyword evidence="6" id="KW-0472">Membrane</keyword>